<name>A0ACC6PDZ8_9BACL</name>
<evidence type="ECO:0000313" key="2">
    <source>
        <dbReference type="Proteomes" id="UP001380953"/>
    </source>
</evidence>
<reference evidence="1" key="1">
    <citation type="submission" date="2024-03" db="EMBL/GenBank/DDBJ databases">
        <title>Whole genome sequecning of epiphytes from Marcgravia umbellata leaves.</title>
        <authorList>
            <person name="Kumar G."/>
            <person name="Savka M.A."/>
        </authorList>
    </citation>
    <scope>NUCLEOTIDE SEQUENCE</scope>
    <source>
        <strain evidence="1">RIT_BL5</strain>
    </source>
</reference>
<comment type="caution">
    <text evidence="1">The sequence shown here is derived from an EMBL/GenBank/DDBJ whole genome shotgun (WGS) entry which is preliminary data.</text>
</comment>
<sequence>MSDYPKYRVAAVQASPVMLDLNATIDKTCRLVDEAASNGAKVIAFPEAYIPGYPWWIWMGNADYGMKHFIDLYKNAVEIPSLAVQRLSEAARRNRVYFCVSVTEKEGGSLYLTQLWFDPSGALIGKHRKLKATNAEKTIWGDGDGSMMPVFETEYGNLGGLQCWEHLIPLNVAAMASMNEQVHVASWPIGLPQEGHLFGAEQCVIATRYYAMTNQVFCLLASQIWTDEQRDRICESDEQRAMMQNGHGFARIIGPNGLDVGSPLAHDEEGIVYADIDLEQIIPGKFLIDTAGHYSTPGYLSLSFDRTPHQAVKPIGGGSQQAWSYEALQFANPAKPAEPAGRK</sequence>
<keyword evidence="2" id="KW-1185">Reference proteome</keyword>
<keyword evidence="1" id="KW-0378">Hydrolase</keyword>
<protein>
    <submittedName>
        <fullName evidence="1">Carbon-nitrogen hydrolase family protein</fullName>
    </submittedName>
</protein>
<accession>A0ACC6PDZ8</accession>
<dbReference type="Proteomes" id="UP001380953">
    <property type="component" value="Unassembled WGS sequence"/>
</dbReference>
<organism evidence="1 2">
    <name type="scientific">Saccharibacillus sacchari</name>
    <dbReference type="NCBI Taxonomy" id="456493"/>
    <lineage>
        <taxon>Bacteria</taxon>
        <taxon>Bacillati</taxon>
        <taxon>Bacillota</taxon>
        <taxon>Bacilli</taxon>
        <taxon>Bacillales</taxon>
        <taxon>Paenibacillaceae</taxon>
        <taxon>Saccharibacillus</taxon>
    </lineage>
</organism>
<proteinExistence type="predicted"/>
<evidence type="ECO:0000313" key="1">
    <source>
        <dbReference type="EMBL" id="MEJ8305164.1"/>
    </source>
</evidence>
<dbReference type="EMBL" id="JBBKAR010000039">
    <property type="protein sequence ID" value="MEJ8305164.1"/>
    <property type="molecule type" value="Genomic_DNA"/>
</dbReference>
<gene>
    <name evidence="1" type="ORF">WKI47_14760</name>
</gene>